<gene>
    <name evidence="1" type="ORF">OS493_037003</name>
</gene>
<reference evidence="1" key="1">
    <citation type="submission" date="2023-01" db="EMBL/GenBank/DDBJ databases">
        <title>Genome assembly of the deep-sea coral Lophelia pertusa.</title>
        <authorList>
            <person name="Herrera S."/>
            <person name="Cordes E."/>
        </authorList>
    </citation>
    <scope>NUCLEOTIDE SEQUENCE</scope>
    <source>
        <strain evidence="1">USNM1676648</strain>
        <tissue evidence="1">Polyp</tissue>
    </source>
</reference>
<organism evidence="1 2">
    <name type="scientific">Desmophyllum pertusum</name>
    <dbReference type="NCBI Taxonomy" id="174260"/>
    <lineage>
        <taxon>Eukaryota</taxon>
        <taxon>Metazoa</taxon>
        <taxon>Cnidaria</taxon>
        <taxon>Anthozoa</taxon>
        <taxon>Hexacorallia</taxon>
        <taxon>Scleractinia</taxon>
        <taxon>Caryophylliina</taxon>
        <taxon>Caryophylliidae</taxon>
        <taxon>Desmophyllum</taxon>
    </lineage>
</organism>
<comment type="caution">
    <text evidence="1">The sequence shown here is derived from an EMBL/GenBank/DDBJ whole genome shotgun (WGS) entry which is preliminary data.</text>
</comment>
<protein>
    <submittedName>
        <fullName evidence="1">Uncharacterized protein</fullName>
    </submittedName>
</protein>
<dbReference type="OrthoDB" id="10496966at2759"/>
<dbReference type="EMBL" id="MU826891">
    <property type="protein sequence ID" value="KAJ7369720.1"/>
    <property type="molecule type" value="Genomic_DNA"/>
</dbReference>
<sequence>MEAYPDALAQVFCGNSMEKLTAVTMDSLFIPSFAEEGASLRAQQELIVMHWRDYIQDCEVTTCHQQKRQGLDFDEDILRRAMCHSDKVAKKCYLREDMTQIAAATMDIIKVCTTEQPVKSISAFAQPAVASTSEDSSSANPDPEKTSCTAAKSVTDHRHFSAREEDATSQVFSVLIKSNQQVLTKEVKSQMKSDIALQVLLHNEVMVKKVVNRIRHLQYKDKSTTPEDLPNTKSEKATLQWLDSAVSVASTSSNRVEWSEDENKLILKHFGNLEKNPKKKEILQAFNSIEELKPIMEKKVTLDAELHKQLDSYLRYIHPQFGPSRENKIFLTNDRKAFENGTLSKRLPEFWARSGVRPDLRVTTTNLIKWIVTVCHKKKVEGATYDETALRQAMCHSKKMAETFYLREDLTEVAARATSIIAECTTEAVTGASNIPQPTWQQQQHLTTWQ</sequence>
<evidence type="ECO:0000313" key="1">
    <source>
        <dbReference type="EMBL" id="KAJ7369720.1"/>
    </source>
</evidence>
<dbReference type="AlphaFoldDB" id="A0A9X0CND9"/>
<dbReference type="Proteomes" id="UP001163046">
    <property type="component" value="Unassembled WGS sequence"/>
</dbReference>
<evidence type="ECO:0000313" key="2">
    <source>
        <dbReference type="Proteomes" id="UP001163046"/>
    </source>
</evidence>
<accession>A0A9X0CND9</accession>
<name>A0A9X0CND9_9CNID</name>
<proteinExistence type="predicted"/>
<keyword evidence="2" id="KW-1185">Reference proteome</keyword>